<evidence type="ECO:0000313" key="5">
    <source>
        <dbReference type="Proteomes" id="UP000287198"/>
    </source>
</evidence>
<gene>
    <name evidence="4" type="ORF">CWI69_01870</name>
</gene>
<sequence>MSNKLLLVEDNPSTRANLLEILAATPFMVSCATDGLDGLNRAKNTRYDVVLIDHKMPLMDGLTLLRNLRSLPEYQQAPLLLMSTQDIKQLEAVASRAGANLSLAKPINAERLLELLADLWQTMQIPKQSAAS</sequence>
<feature type="modified residue" description="4-aspartylphosphate" evidence="2">
    <location>
        <position position="53"/>
    </location>
</feature>
<feature type="domain" description="Response regulatory" evidence="3">
    <location>
        <begin position="4"/>
        <end position="120"/>
    </location>
</feature>
<protein>
    <submittedName>
        <fullName evidence="4">Two-component system response regulator</fullName>
    </submittedName>
</protein>
<reference evidence="5" key="1">
    <citation type="journal article" date="2018" name="Front. Microbiol.">
        <title>Genome-Based Analysis Reveals the Taxonomy and Diversity of the Family Idiomarinaceae.</title>
        <authorList>
            <person name="Liu Y."/>
            <person name="Lai Q."/>
            <person name="Shao Z."/>
        </authorList>
    </citation>
    <scope>NUCLEOTIDE SEQUENCE [LARGE SCALE GENOMIC DNA]</scope>
    <source>
        <strain evidence="5">BH195</strain>
    </source>
</reference>
<evidence type="ECO:0000256" key="2">
    <source>
        <dbReference type="PROSITE-ProRule" id="PRU00169"/>
    </source>
</evidence>
<proteinExistence type="predicted"/>
<dbReference type="SMART" id="SM00448">
    <property type="entry name" value="REC"/>
    <property type="match status" value="1"/>
</dbReference>
<keyword evidence="1 2" id="KW-0597">Phosphoprotein</keyword>
<dbReference type="InterPro" id="IPR001789">
    <property type="entry name" value="Sig_transdc_resp-reg_receiver"/>
</dbReference>
<dbReference type="GO" id="GO:0000160">
    <property type="term" value="P:phosphorelay signal transduction system"/>
    <property type="evidence" value="ECO:0007669"/>
    <property type="project" value="InterPro"/>
</dbReference>
<dbReference type="Proteomes" id="UP000287198">
    <property type="component" value="Unassembled WGS sequence"/>
</dbReference>
<dbReference type="Gene3D" id="3.40.50.2300">
    <property type="match status" value="1"/>
</dbReference>
<organism evidence="4 5">
    <name type="scientific">Pseudidiomarina halophila</name>
    <dbReference type="NCBI Taxonomy" id="1449799"/>
    <lineage>
        <taxon>Bacteria</taxon>
        <taxon>Pseudomonadati</taxon>
        <taxon>Pseudomonadota</taxon>
        <taxon>Gammaproteobacteria</taxon>
        <taxon>Alteromonadales</taxon>
        <taxon>Idiomarinaceae</taxon>
        <taxon>Pseudidiomarina</taxon>
    </lineage>
</organism>
<dbReference type="PROSITE" id="PS51257">
    <property type="entry name" value="PROKAR_LIPOPROTEIN"/>
    <property type="match status" value="1"/>
</dbReference>
<evidence type="ECO:0000313" key="4">
    <source>
        <dbReference type="EMBL" id="RUO54194.1"/>
    </source>
</evidence>
<dbReference type="PANTHER" id="PTHR44591:SF23">
    <property type="entry name" value="CHEY SUBFAMILY"/>
    <property type="match status" value="1"/>
</dbReference>
<dbReference type="InterPro" id="IPR011006">
    <property type="entry name" value="CheY-like_superfamily"/>
</dbReference>
<dbReference type="RefSeq" id="WP_126761360.1">
    <property type="nucleotide sequence ID" value="NZ_JBHLTZ010000004.1"/>
</dbReference>
<dbReference type="AlphaFoldDB" id="A0A432XZV7"/>
<dbReference type="PANTHER" id="PTHR44591">
    <property type="entry name" value="STRESS RESPONSE REGULATOR PROTEIN 1"/>
    <property type="match status" value="1"/>
</dbReference>
<dbReference type="SUPFAM" id="SSF52172">
    <property type="entry name" value="CheY-like"/>
    <property type="match status" value="1"/>
</dbReference>
<dbReference type="PROSITE" id="PS50110">
    <property type="entry name" value="RESPONSE_REGULATORY"/>
    <property type="match status" value="1"/>
</dbReference>
<dbReference type="EMBL" id="PIPW01000001">
    <property type="protein sequence ID" value="RUO54194.1"/>
    <property type="molecule type" value="Genomic_DNA"/>
</dbReference>
<name>A0A432XZV7_9GAMM</name>
<keyword evidence="5" id="KW-1185">Reference proteome</keyword>
<comment type="caution">
    <text evidence="4">The sequence shown here is derived from an EMBL/GenBank/DDBJ whole genome shotgun (WGS) entry which is preliminary data.</text>
</comment>
<dbReference type="Pfam" id="PF00072">
    <property type="entry name" value="Response_reg"/>
    <property type="match status" value="1"/>
</dbReference>
<accession>A0A432XZV7</accession>
<dbReference type="InterPro" id="IPR050595">
    <property type="entry name" value="Bact_response_regulator"/>
</dbReference>
<evidence type="ECO:0000256" key="1">
    <source>
        <dbReference type="ARBA" id="ARBA00022553"/>
    </source>
</evidence>
<dbReference type="OrthoDB" id="9800897at2"/>
<evidence type="ECO:0000259" key="3">
    <source>
        <dbReference type="PROSITE" id="PS50110"/>
    </source>
</evidence>